<name>A0A1F2WMF7_9ACTN</name>
<dbReference type="STRING" id="1797197.A2Y75_12465"/>
<reference evidence="1 2" key="1">
    <citation type="journal article" date="2016" name="Nat. Commun.">
        <title>Thousands of microbial genomes shed light on interconnected biogeochemical processes in an aquifer system.</title>
        <authorList>
            <person name="Anantharaman K."/>
            <person name="Brown C.T."/>
            <person name="Hug L.A."/>
            <person name="Sharon I."/>
            <person name="Castelle C.J."/>
            <person name="Probst A.J."/>
            <person name="Thomas B.C."/>
            <person name="Singh A."/>
            <person name="Wilkins M.J."/>
            <person name="Karaoz U."/>
            <person name="Brodie E.L."/>
            <person name="Williams K.H."/>
            <person name="Hubbard S.S."/>
            <person name="Banfield J.F."/>
        </authorList>
    </citation>
    <scope>NUCLEOTIDE SEQUENCE [LARGE SCALE GENOMIC DNA]</scope>
</reference>
<accession>A0A1F2WMF7</accession>
<organism evidence="1 2">
    <name type="scientific">Candidatus Solincola sediminis</name>
    <dbReference type="NCBI Taxonomy" id="1797199"/>
    <lineage>
        <taxon>Bacteria</taxon>
        <taxon>Bacillati</taxon>
        <taxon>Actinomycetota</taxon>
        <taxon>Candidatus Geothermincolia</taxon>
        <taxon>Candidatus Geothermincolales</taxon>
        <taxon>Candidatus Geothermincolaceae</taxon>
        <taxon>Candidatus Solincola</taxon>
    </lineage>
</organism>
<evidence type="ECO:0000313" key="1">
    <source>
        <dbReference type="EMBL" id="OFW58031.1"/>
    </source>
</evidence>
<sequence length="140" mass="16117">MDREFFKKYHRAVVKANAKELEKLKSKIGSEWAEEFKTKAGEGLEGEDFRRQLQEYLKEDLRFCNEVKIRGDGNELNIEVRGCDICHGNEELRREGQPTLCPIVPTGLFSISRVAGRRATLQEVRKPGVVGECEICYRLQ</sequence>
<proteinExistence type="predicted"/>
<dbReference type="AlphaFoldDB" id="A0A1F2WMF7"/>
<dbReference type="EMBL" id="MELK01000028">
    <property type="protein sequence ID" value="OFW58031.1"/>
    <property type="molecule type" value="Genomic_DNA"/>
</dbReference>
<protein>
    <submittedName>
        <fullName evidence="1">Uncharacterized protein</fullName>
    </submittedName>
</protein>
<evidence type="ECO:0000313" key="2">
    <source>
        <dbReference type="Proteomes" id="UP000177876"/>
    </source>
</evidence>
<gene>
    <name evidence="1" type="ORF">A2Y75_12465</name>
</gene>
<dbReference type="Proteomes" id="UP000177876">
    <property type="component" value="Unassembled WGS sequence"/>
</dbReference>
<comment type="caution">
    <text evidence="1">The sequence shown here is derived from an EMBL/GenBank/DDBJ whole genome shotgun (WGS) entry which is preliminary data.</text>
</comment>